<evidence type="ECO:0000256" key="1">
    <source>
        <dbReference type="SAM" id="Phobius"/>
    </source>
</evidence>
<keyword evidence="1" id="KW-0472">Membrane</keyword>
<dbReference type="Pfam" id="PF04654">
    <property type="entry name" value="DUF599"/>
    <property type="match status" value="1"/>
</dbReference>
<feature type="transmembrane region" description="Helical" evidence="1">
    <location>
        <begin position="186"/>
        <end position="214"/>
    </location>
</feature>
<evidence type="ECO:0000313" key="3">
    <source>
        <dbReference type="Proteomes" id="UP001139319"/>
    </source>
</evidence>
<evidence type="ECO:0000313" key="2">
    <source>
        <dbReference type="EMBL" id="MCP8900928.1"/>
    </source>
</evidence>
<dbReference type="AlphaFoldDB" id="A0A9X2KVG5"/>
<feature type="transmembrane region" description="Helical" evidence="1">
    <location>
        <begin position="118"/>
        <end position="136"/>
    </location>
</feature>
<dbReference type="EMBL" id="JAMFTH010000008">
    <property type="protein sequence ID" value="MCP8900928.1"/>
    <property type="molecule type" value="Genomic_DNA"/>
</dbReference>
<keyword evidence="1" id="KW-1133">Transmembrane helix</keyword>
<organism evidence="2 3">
    <name type="scientific">Gilvimarinus xylanilyticus</name>
    <dbReference type="NCBI Taxonomy" id="2944139"/>
    <lineage>
        <taxon>Bacteria</taxon>
        <taxon>Pseudomonadati</taxon>
        <taxon>Pseudomonadota</taxon>
        <taxon>Gammaproteobacteria</taxon>
        <taxon>Cellvibrionales</taxon>
        <taxon>Cellvibrionaceae</taxon>
        <taxon>Gilvimarinus</taxon>
    </lineage>
</organism>
<feature type="transmembrane region" description="Helical" evidence="1">
    <location>
        <begin position="6"/>
        <end position="23"/>
    </location>
</feature>
<accession>A0A9X2KVG5</accession>
<name>A0A9X2KVG5_9GAMM</name>
<gene>
    <name evidence="2" type="ORF">M6D89_16605</name>
</gene>
<dbReference type="PANTHER" id="PTHR31881">
    <property type="match status" value="1"/>
</dbReference>
<dbReference type="RefSeq" id="WP_253969213.1">
    <property type="nucleotide sequence ID" value="NZ_JAMFTH010000008.1"/>
</dbReference>
<dbReference type="Proteomes" id="UP001139319">
    <property type="component" value="Unassembled WGS sequence"/>
</dbReference>
<comment type="caution">
    <text evidence="2">The sequence shown here is derived from an EMBL/GenBank/DDBJ whole genome shotgun (WGS) entry which is preliminary data.</text>
</comment>
<dbReference type="InterPro" id="IPR006747">
    <property type="entry name" value="DUF599"/>
</dbReference>
<keyword evidence="1" id="KW-0812">Transmembrane</keyword>
<reference evidence="2" key="2">
    <citation type="submission" date="2023-01" db="EMBL/GenBank/DDBJ databases">
        <title>Gilvimarinus xylanilyticus HB14 isolated from Caulerpa lentillifera aquaculture base in Hainan, China.</title>
        <authorList>
            <person name="Zhang Y.-J."/>
        </authorList>
    </citation>
    <scope>NUCLEOTIDE SEQUENCE</scope>
    <source>
        <strain evidence="2">HB14</strain>
    </source>
</reference>
<feature type="transmembrane region" description="Helical" evidence="1">
    <location>
        <begin position="73"/>
        <end position="97"/>
    </location>
</feature>
<reference evidence="2" key="1">
    <citation type="submission" date="2022-05" db="EMBL/GenBank/DDBJ databases">
        <authorList>
            <person name="Sun H.-N."/>
        </authorList>
    </citation>
    <scope>NUCLEOTIDE SEQUENCE</scope>
    <source>
        <strain evidence="2">HB14</strain>
    </source>
</reference>
<sequence>MTTYDWINIGAAIWFFAAWIGYARFARHRARTDHCLASVLHIYRKSWMVEMLSRQNRIADTALIASLERNVSFLASTAILIIAGLVTIMASIDKVYITISALPFANESMTARQLQLKVILLLLIYVYAFFTLTWAMRQYGFCAILFGAAPAHDAAIAEQDRRRYATSTAKIIDQAGHSYNYGLRAYYFSLAVLPWFFNTWLFIATVGIVVAVLYRREFHSSTLQALLREIRQREPLESSAE</sequence>
<dbReference type="PANTHER" id="PTHR31881:SF6">
    <property type="entry name" value="OS09G0494600 PROTEIN"/>
    <property type="match status" value="1"/>
</dbReference>
<proteinExistence type="predicted"/>
<protein>
    <submittedName>
        <fullName evidence="2">DUF599 domain-containing protein</fullName>
    </submittedName>
</protein>
<keyword evidence="3" id="KW-1185">Reference proteome</keyword>